<keyword evidence="2" id="KW-1185">Reference proteome</keyword>
<organism evidence="1 2">
    <name type="scientific">Molorchus minor</name>
    <dbReference type="NCBI Taxonomy" id="1323400"/>
    <lineage>
        <taxon>Eukaryota</taxon>
        <taxon>Metazoa</taxon>
        <taxon>Ecdysozoa</taxon>
        <taxon>Arthropoda</taxon>
        <taxon>Hexapoda</taxon>
        <taxon>Insecta</taxon>
        <taxon>Pterygota</taxon>
        <taxon>Neoptera</taxon>
        <taxon>Endopterygota</taxon>
        <taxon>Coleoptera</taxon>
        <taxon>Polyphaga</taxon>
        <taxon>Cucujiformia</taxon>
        <taxon>Chrysomeloidea</taxon>
        <taxon>Cerambycidae</taxon>
        <taxon>Lamiinae</taxon>
        <taxon>Monochamini</taxon>
        <taxon>Molorchus</taxon>
    </lineage>
</organism>
<dbReference type="EMBL" id="JAPWTJ010003329">
    <property type="protein sequence ID" value="KAJ8958379.1"/>
    <property type="molecule type" value="Genomic_DNA"/>
</dbReference>
<evidence type="ECO:0000313" key="1">
    <source>
        <dbReference type="EMBL" id="KAJ8958379.1"/>
    </source>
</evidence>
<protein>
    <submittedName>
        <fullName evidence="1">Uncharacterized protein</fullName>
    </submittedName>
</protein>
<sequence length="53" mass="6410">MHRCCLYFRIKISELNNIKPELDRKYLRRNDIQNILEVKINSTLDNTTNNKCN</sequence>
<proteinExistence type="predicted"/>
<evidence type="ECO:0000313" key="2">
    <source>
        <dbReference type="Proteomes" id="UP001162164"/>
    </source>
</evidence>
<gene>
    <name evidence="1" type="ORF">NQ317_006742</name>
</gene>
<name>A0ABQ9IRA2_9CUCU</name>
<accession>A0ABQ9IRA2</accession>
<reference evidence="1" key="1">
    <citation type="journal article" date="2023" name="Insect Mol. Biol.">
        <title>Genome sequencing provides insights into the evolution of gene families encoding plant cell wall-degrading enzymes in longhorned beetles.</title>
        <authorList>
            <person name="Shin N.R."/>
            <person name="Okamura Y."/>
            <person name="Kirsch R."/>
            <person name="Pauchet Y."/>
        </authorList>
    </citation>
    <scope>NUCLEOTIDE SEQUENCE</scope>
    <source>
        <strain evidence="1">MMC_N1</strain>
    </source>
</reference>
<comment type="caution">
    <text evidence="1">The sequence shown here is derived from an EMBL/GenBank/DDBJ whole genome shotgun (WGS) entry which is preliminary data.</text>
</comment>
<dbReference type="Proteomes" id="UP001162164">
    <property type="component" value="Unassembled WGS sequence"/>
</dbReference>